<dbReference type="PANTHER" id="PTHR42966:SF2">
    <property type="entry name" value="PSEUDAMINIC ACID SYNTHASE"/>
    <property type="match status" value="1"/>
</dbReference>
<dbReference type="PROSITE" id="PS50844">
    <property type="entry name" value="AFP_LIKE"/>
    <property type="match status" value="1"/>
</dbReference>
<dbReference type="GO" id="GO:0016051">
    <property type="term" value="P:carbohydrate biosynthetic process"/>
    <property type="evidence" value="ECO:0007669"/>
    <property type="project" value="InterPro"/>
</dbReference>
<dbReference type="InterPro" id="IPR013132">
    <property type="entry name" value="PseI/NeuA/B-like_N"/>
</dbReference>
<dbReference type="SMART" id="SM00858">
    <property type="entry name" value="SAF"/>
    <property type="match status" value="1"/>
</dbReference>
<evidence type="ECO:0000313" key="2">
    <source>
        <dbReference type="EMBL" id="MDF9409143.1"/>
    </source>
</evidence>
<dbReference type="PANTHER" id="PTHR42966">
    <property type="entry name" value="N-ACETYLNEURAMINATE SYNTHASE"/>
    <property type="match status" value="1"/>
</dbReference>
<organism evidence="2 3">
    <name type="scientific">Pelotomaculum isophthalicicum JI</name>
    <dbReference type="NCBI Taxonomy" id="947010"/>
    <lineage>
        <taxon>Bacteria</taxon>
        <taxon>Bacillati</taxon>
        <taxon>Bacillota</taxon>
        <taxon>Clostridia</taxon>
        <taxon>Eubacteriales</taxon>
        <taxon>Desulfotomaculaceae</taxon>
        <taxon>Pelotomaculum</taxon>
    </lineage>
</organism>
<evidence type="ECO:0000259" key="1">
    <source>
        <dbReference type="PROSITE" id="PS50844"/>
    </source>
</evidence>
<keyword evidence="3" id="KW-1185">Reference proteome</keyword>
<dbReference type="Gene3D" id="3.90.1210.10">
    <property type="entry name" value="Antifreeze-like/N-acetylneuraminic acid synthase C-terminal domain"/>
    <property type="match status" value="1"/>
</dbReference>
<dbReference type="Pfam" id="PF03102">
    <property type="entry name" value="NeuB"/>
    <property type="match status" value="1"/>
</dbReference>
<comment type="caution">
    <text evidence="2">The sequence shown here is derived from an EMBL/GenBank/DDBJ whole genome shotgun (WGS) entry which is preliminary data.</text>
</comment>
<dbReference type="Proteomes" id="UP001154312">
    <property type="component" value="Unassembled WGS sequence"/>
</dbReference>
<dbReference type="InterPro" id="IPR051690">
    <property type="entry name" value="PseI-like"/>
</dbReference>
<dbReference type="RefSeq" id="WP_277444587.1">
    <property type="nucleotide sequence ID" value="NZ_JAKOAV010000024.1"/>
</dbReference>
<evidence type="ECO:0000313" key="3">
    <source>
        <dbReference type="Proteomes" id="UP001154312"/>
    </source>
</evidence>
<gene>
    <name evidence="2" type="ORF">L7E55_12385</name>
</gene>
<dbReference type="InterPro" id="IPR013785">
    <property type="entry name" value="Aldolase_TIM"/>
</dbReference>
<dbReference type="InterPro" id="IPR006190">
    <property type="entry name" value="SAF_AFP_Neu5Ac"/>
</dbReference>
<dbReference type="SUPFAM" id="SSF51269">
    <property type="entry name" value="AFP III-like domain"/>
    <property type="match status" value="1"/>
</dbReference>
<dbReference type="InterPro" id="IPR057736">
    <property type="entry name" value="SAF_PseI/NeuA/NeuB"/>
</dbReference>
<protein>
    <submittedName>
        <fullName evidence="2">N-acetylneuraminate synthase family protein</fullName>
    </submittedName>
</protein>
<feature type="domain" description="AFP-like" evidence="1">
    <location>
        <begin position="289"/>
        <end position="345"/>
    </location>
</feature>
<dbReference type="EMBL" id="JAKOAV010000024">
    <property type="protein sequence ID" value="MDF9409143.1"/>
    <property type="molecule type" value="Genomic_DNA"/>
</dbReference>
<dbReference type="SUPFAM" id="SSF51569">
    <property type="entry name" value="Aldolase"/>
    <property type="match status" value="1"/>
</dbReference>
<dbReference type="AlphaFoldDB" id="A0A9X4H6T0"/>
<proteinExistence type="predicted"/>
<reference evidence="2" key="1">
    <citation type="submission" date="2022-02" db="EMBL/GenBank/DDBJ databases">
        <authorList>
            <person name="Leng L."/>
        </authorList>
    </citation>
    <scope>NUCLEOTIDE SEQUENCE</scope>
    <source>
        <strain evidence="2">JI</strain>
    </source>
</reference>
<dbReference type="InterPro" id="IPR036732">
    <property type="entry name" value="AFP_Neu5c_C_sf"/>
</dbReference>
<dbReference type="Pfam" id="PF08666">
    <property type="entry name" value="SAF"/>
    <property type="match status" value="1"/>
</dbReference>
<sequence length="345" mass="38352">MSDSLFAKITESNKNYKVMVIAEIGSNHDGSLERAKKLMKCAADCGVDAVKFQSFTAEGLLNPIQIKGGQRFENSSYKILQQLATPTSWYPELIDYAGRLGLILLSTPFDNEQAKLLDTFNVPVFKVASSDITNYPFLSYLARFSKTILLSTGLAYMSEVARAVEVIKNAGNNNLVLLHCVSLYPPDFSEVNLKAMITLQQVYQLPVGLSDHTPGDAVPLAAVAMGACVVEKHFTDDRNRQGPDHAFAMEINDFASMVVKIRQLERAMGDGIKRPCEAEKGERYSAFRSMHARIKINKGQKIKEDMVKIVRPVDGIEAEFASMVYGKNAKEDIEQNEPITWDKLI</sequence>
<dbReference type="InterPro" id="IPR013974">
    <property type="entry name" value="SAF"/>
</dbReference>
<dbReference type="CDD" id="cd11615">
    <property type="entry name" value="SAF_NeuB_like"/>
    <property type="match status" value="1"/>
</dbReference>
<dbReference type="GO" id="GO:0047444">
    <property type="term" value="F:N-acylneuraminate-9-phosphate synthase activity"/>
    <property type="evidence" value="ECO:0007669"/>
    <property type="project" value="TreeGrafter"/>
</dbReference>
<accession>A0A9X4H6T0</accession>
<dbReference type="Gene3D" id="3.20.20.70">
    <property type="entry name" value="Aldolase class I"/>
    <property type="match status" value="1"/>
</dbReference>
<name>A0A9X4H6T0_9FIRM</name>